<dbReference type="InterPro" id="IPR007110">
    <property type="entry name" value="Ig-like_dom"/>
</dbReference>
<keyword evidence="6" id="KW-1185">Reference proteome</keyword>
<dbReference type="PANTHER" id="PTHR46013:SF4">
    <property type="entry name" value="B-CELL RECEPTOR CD22-RELATED"/>
    <property type="match status" value="1"/>
</dbReference>
<evidence type="ECO:0000313" key="7">
    <source>
        <dbReference type="RefSeq" id="XP_008304001.1"/>
    </source>
</evidence>
<dbReference type="SMART" id="SM00409">
    <property type="entry name" value="IG"/>
    <property type="match status" value="5"/>
</dbReference>
<reference evidence="7" key="1">
    <citation type="submission" date="2025-08" db="UniProtKB">
        <authorList>
            <consortium name="RefSeq"/>
        </authorList>
    </citation>
    <scope>IDENTIFICATION</scope>
</reference>
<evidence type="ECO:0000256" key="4">
    <source>
        <dbReference type="ARBA" id="ARBA00046458"/>
    </source>
</evidence>
<dbReference type="Gene3D" id="2.60.40.10">
    <property type="entry name" value="Immunoglobulins"/>
    <property type="match status" value="5"/>
</dbReference>
<proteinExistence type="predicted"/>
<dbReference type="Proteomes" id="UP000694891">
    <property type="component" value="Unplaced"/>
</dbReference>
<comment type="subunit">
    <text evidence="4">Predominantly monomer of isoform CD22-beta. Also found as heterodimer of isoform CD22-beta and a shorter isoform. Interacts with PTPN6/SHP-1, LYN, SYK, PIK3R1/PIK3R2 and PLCG1 upon phosphorylation. Interacts with GRB2, INPP5D and SHC1 upon phosphorylation. May form a complex with INPP5D/SHIP, GRB2 and SHC1.</text>
</comment>
<feature type="domain" description="Ig-like" evidence="5">
    <location>
        <begin position="218"/>
        <end position="293"/>
    </location>
</feature>
<protein>
    <recommendedName>
        <fullName evidence="1">B-cell receptor CD22</fullName>
    </recommendedName>
    <alternativeName>
        <fullName evidence="2">Sialic acid-binding Ig-like lectin 2</fullName>
    </alternativeName>
</protein>
<comment type="function">
    <text evidence="3">Most highly expressed siglec (sialic acid-binding immunoglobulin-like lectin) on B-cells that plays a role in various aspects of B-cell biology including differentiation, antigen presentation, and trafficking to bone marrow. Binds to alpha 2,6-linked sialic acid residues of surface molecules such as CD22 itself, CD45 and IgM in a cis configuration. Can also bind to ligands on other cells as an adhesion molecule in a trans configuration. Acts as an inhibitory coreceptor on the surface of B-cells and inhibits B-cell receptor induced signaling, characterized by inhibition of the calcium mobilization and cellular activation. Mechanistically, the immunoreceptor tyrosine-based inhibitory motif domain is phosphorylated by the Src kinase LYN, which in turn leads to the recruitment of the protein tyrosine phosphatase 1/PTPN6, leading to the negative regulation of BCR signaling. If this negative signaling from is of sufficient strength, apoptosis of the B-cell can be induced.</text>
</comment>
<dbReference type="InterPro" id="IPR013783">
    <property type="entry name" value="Ig-like_fold"/>
</dbReference>
<dbReference type="AlphaFoldDB" id="A0A9Y4NUV6"/>
<feature type="non-terminal residue" evidence="7">
    <location>
        <position position="587"/>
    </location>
</feature>
<feature type="domain" description="Ig-like" evidence="5">
    <location>
        <begin position="477"/>
        <end position="552"/>
    </location>
</feature>
<dbReference type="InterPro" id="IPR036179">
    <property type="entry name" value="Ig-like_dom_sf"/>
</dbReference>
<dbReference type="Pfam" id="PF13895">
    <property type="entry name" value="Ig_2"/>
    <property type="match status" value="4"/>
</dbReference>
<dbReference type="InterPro" id="IPR003598">
    <property type="entry name" value="Ig_sub2"/>
</dbReference>
<name>A0A9Y4NUV6_9TELE</name>
<evidence type="ECO:0000256" key="2">
    <source>
        <dbReference type="ARBA" id="ARBA00041781"/>
    </source>
</evidence>
<dbReference type="RefSeq" id="XP_008304001.1">
    <property type="nucleotide sequence ID" value="XM_008305779.1"/>
</dbReference>
<dbReference type="InterPro" id="IPR003599">
    <property type="entry name" value="Ig_sub"/>
</dbReference>
<evidence type="ECO:0000259" key="5">
    <source>
        <dbReference type="PROSITE" id="PS50835"/>
    </source>
</evidence>
<gene>
    <name evidence="7" type="primary">LOC103375478</name>
</gene>
<dbReference type="SMART" id="SM00408">
    <property type="entry name" value="IGc2"/>
    <property type="match status" value="4"/>
</dbReference>
<dbReference type="InterPro" id="IPR056386">
    <property type="entry name" value="Ig_CD22"/>
</dbReference>
<dbReference type="SUPFAM" id="SSF48726">
    <property type="entry name" value="Immunoglobulin"/>
    <property type="match status" value="6"/>
</dbReference>
<dbReference type="PANTHER" id="PTHR46013">
    <property type="entry name" value="VASCULAR CELL ADHESION MOLECULE 1"/>
    <property type="match status" value="1"/>
</dbReference>
<evidence type="ECO:0000313" key="6">
    <source>
        <dbReference type="Proteomes" id="UP000694891"/>
    </source>
</evidence>
<accession>A0A9Y4NUV6</accession>
<sequence length="587" mass="64956">MQRSQSQKRAQGQGQVTHSLNDWGVIYPSTHICALKGSRVEILCTYAYPLRKDGRNTTVEETFWFSKQSPFSYVDLRTDPDYSGRVQYHRGNNDCTLRITDLRKSDSAVYKFRFTTNQSGGKYTGLPGVTLSVADPQLQIQVGRSACIQFPTSTELTCHSNDQQADTPSYIWYKNGVKVTEEKRYFHLQTFGRSDRYYCAAKGQKCFRSPAVYAPKPPSVSVSPSAEIVEGSSVTLNCSSDANPAANYTWYKENGNPLSKESQFYFSSIRPSESGEFYCTAENELGRNSKRITIDVKYAPRLPSVSVSPSAEIVEGSSVTLTCSSDANPAANYTWYKENQPLLRGPGGKYHFTSISSKDRGIYYCKAENQYGHINSISLFLHIQYAPRLPSVSVSPSAEIVEGSSVTLSCSSDANPAANNTWYKENQMLLREPGTKYKFTSISSKDRGIYYCKAENRHGHINSISLFLHVQSAPKLPSVSASPSAEIVEGSSVTLSCSSDANPAATYTWYKENELLLQGPGGQYHFTSISSKDRGIYYCKAENQHGHINSISLFLHIQYAPRLPSVSVSPSAEIVEGSSVTLTCSSD</sequence>
<dbReference type="GeneID" id="103375478"/>
<feature type="domain" description="Ig-like" evidence="5">
    <location>
        <begin position="390"/>
        <end position="465"/>
    </location>
</feature>
<feature type="domain" description="Ig-like" evidence="5">
    <location>
        <begin position="303"/>
        <end position="378"/>
    </location>
</feature>
<organism evidence="6 7">
    <name type="scientific">Stegastes partitus</name>
    <name type="common">bicolor damselfish</name>
    <dbReference type="NCBI Taxonomy" id="144197"/>
    <lineage>
        <taxon>Eukaryota</taxon>
        <taxon>Metazoa</taxon>
        <taxon>Chordata</taxon>
        <taxon>Craniata</taxon>
        <taxon>Vertebrata</taxon>
        <taxon>Euteleostomi</taxon>
        <taxon>Actinopterygii</taxon>
        <taxon>Neopterygii</taxon>
        <taxon>Teleostei</taxon>
        <taxon>Neoteleostei</taxon>
        <taxon>Acanthomorphata</taxon>
        <taxon>Ovalentaria</taxon>
        <taxon>Pomacentridae</taxon>
        <taxon>Stegastes</taxon>
    </lineage>
</organism>
<dbReference type="Pfam" id="PF24518">
    <property type="entry name" value="Ig_CD22"/>
    <property type="match status" value="1"/>
</dbReference>
<feature type="domain" description="Ig-like" evidence="5">
    <location>
        <begin position="564"/>
        <end position="587"/>
    </location>
</feature>
<feature type="domain" description="Ig-like" evidence="5">
    <location>
        <begin position="127"/>
        <end position="201"/>
    </location>
</feature>
<evidence type="ECO:0000256" key="1">
    <source>
        <dbReference type="ARBA" id="ARBA00040106"/>
    </source>
</evidence>
<dbReference type="PROSITE" id="PS50835">
    <property type="entry name" value="IG_LIKE"/>
    <property type="match status" value="6"/>
</dbReference>
<evidence type="ECO:0000256" key="3">
    <source>
        <dbReference type="ARBA" id="ARBA00045430"/>
    </source>
</evidence>